<evidence type="ECO:0000313" key="2">
    <source>
        <dbReference type="EMBL" id="KAH7442350.1"/>
    </source>
</evidence>
<dbReference type="Pfam" id="PF01965">
    <property type="entry name" value="DJ-1_PfpI"/>
    <property type="match status" value="1"/>
</dbReference>
<dbReference type="PANTHER" id="PTHR43130:SF2">
    <property type="entry name" value="DJ-1_PFPI DOMAIN-CONTAINING PROTEIN"/>
    <property type="match status" value="1"/>
</dbReference>
<proteinExistence type="predicted"/>
<dbReference type="SUPFAM" id="SSF52317">
    <property type="entry name" value="Class I glutamine amidotransferase-like"/>
    <property type="match status" value="1"/>
</dbReference>
<evidence type="ECO:0000259" key="1">
    <source>
        <dbReference type="Pfam" id="PF01965"/>
    </source>
</evidence>
<dbReference type="PANTHER" id="PTHR43130">
    <property type="entry name" value="ARAC-FAMILY TRANSCRIPTIONAL REGULATOR"/>
    <property type="match status" value="1"/>
</dbReference>
<dbReference type="InterPro" id="IPR052158">
    <property type="entry name" value="INH-QAR"/>
</dbReference>
<feature type="domain" description="DJ-1/PfpI" evidence="1">
    <location>
        <begin position="7"/>
        <end position="166"/>
    </location>
</feature>
<dbReference type="InterPro" id="IPR002818">
    <property type="entry name" value="DJ-1/PfpI"/>
</dbReference>
<evidence type="ECO:0000313" key="3">
    <source>
        <dbReference type="Proteomes" id="UP000825935"/>
    </source>
</evidence>
<sequence>MDRPLVIVIPIFNGLTALDAIGPYEVLHRLPNVSLHFVSHQPGLYSTDKSILSLQATGSFLDFPHPDVIVFPGGFGTRSLIHDRSILDWLRQAHSTSIFTTSVCTGSLLLAAAGILNGLEATTHWNAFNELERLGAKPVSQRIVKQGKIITAAGVSAGIDMALELAALLRDEETAKILQLYIEYDPKPPYDVGSTEKAGEELIDRTREFIKKTKASLSKIE</sequence>
<comment type="caution">
    <text evidence="2">The sequence shown here is derived from an EMBL/GenBank/DDBJ whole genome shotgun (WGS) entry which is preliminary data.</text>
</comment>
<dbReference type="OrthoDB" id="531033at2759"/>
<dbReference type="AlphaFoldDB" id="A0A8T2V559"/>
<accession>A0A8T2V559</accession>
<dbReference type="Gene3D" id="3.40.50.880">
    <property type="match status" value="1"/>
</dbReference>
<name>A0A8T2V559_CERRI</name>
<dbReference type="InterPro" id="IPR029062">
    <property type="entry name" value="Class_I_gatase-like"/>
</dbReference>
<dbReference type="EMBL" id="CM035408">
    <property type="protein sequence ID" value="KAH7442350.1"/>
    <property type="molecule type" value="Genomic_DNA"/>
</dbReference>
<dbReference type="CDD" id="cd03139">
    <property type="entry name" value="GATase1_PfpI_2"/>
    <property type="match status" value="1"/>
</dbReference>
<dbReference type="OMA" id="DMIGPYE"/>
<reference evidence="2" key="1">
    <citation type="submission" date="2021-08" db="EMBL/GenBank/DDBJ databases">
        <title>WGS assembly of Ceratopteris richardii.</title>
        <authorList>
            <person name="Marchant D.B."/>
            <person name="Chen G."/>
            <person name="Jenkins J."/>
            <person name="Shu S."/>
            <person name="Leebens-Mack J."/>
            <person name="Grimwood J."/>
            <person name="Schmutz J."/>
            <person name="Soltis P."/>
            <person name="Soltis D."/>
            <person name="Chen Z.-H."/>
        </authorList>
    </citation>
    <scope>NUCLEOTIDE SEQUENCE</scope>
    <source>
        <strain evidence="2">Whitten #5841</strain>
        <tissue evidence="2">Leaf</tissue>
    </source>
</reference>
<keyword evidence="3" id="KW-1185">Reference proteome</keyword>
<organism evidence="2 3">
    <name type="scientific">Ceratopteris richardii</name>
    <name type="common">Triangle waterfern</name>
    <dbReference type="NCBI Taxonomy" id="49495"/>
    <lineage>
        <taxon>Eukaryota</taxon>
        <taxon>Viridiplantae</taxon>
        <taxon>Streptophyta</taxon>
        <taxon>Embryophyta</taxon>
        <taxon>Tracheophyta</taxon>
        <taxon>Polypodiopsida</taxon>
        <taxon>Polypodiidae</taxon>
        <taxon>Polypodiales</taxon>
        <taxon>Pteridineae</taxon>
        <taxon>Pteridaceae</taxon>
        <taxon>Parkerioideae</taxon>
        <taxon>Ceratopteris</taxon>
    </lineage>
</organism>
<gene>
    <name evidence="2" type="ORF">KP509_03G084100</name>
</gene>
<protein>
    <recommendedName>
        <fullName evidence="1">DJ-1/PfpI domain-containing protein</fullName>
    </recommendedName>
</protein>
<dbReference type="GO" id="GO:0006355">
    <property type="term" value="P:regulation of DNA-templated transcription"/>
    <property type="evidence" value="ECO:0007669"/>
    <property type="project" value="TreeGrafter"/>
</dbReference>
<dbReference type="Proteomes" id="UP000825935">
    <property type="component" value="Chromosome 3"/>
</dbReference>